<dbReference type="Gene3D" id="3.90.1720.10">
    <property type="entry name" value="endopeptidase domain like (from Nostoc punctiforme)"/>
    <property type="match status" value="1"/>
</dbReference>
<keyword evidence="4" id="KW-0788">Thiol protease</keyword>
<reference evidence="7 8" key="1">
    <citation type="journal article" date="2010" name="DNA Res.">
        <title>Genome sequence of Kitasatospora setae NBRC 14216T: an evolutionary snapshot of the family Streptomycetaceae.</title>
        <authorList>
            <person name="Ichikawa N."/>
            <person name="Oguchi A."/>
            <person name="Ikeda H."/>
            <person name="Ishikawa J."/>
            <person name="Kitani S."/>
            <person name="Watanabe Y."/>
            <person name="Nakamura S."/>
            <person name="Katano Y."/>
            <person name="Kishi E."/>
            <person name="Sasagawa M."/>
            <person name="Ankai A."/>
            <person name="Fukui S."/>
            <person name="Hashimoto Y."/>
            <person name="Kamata S."/>
            <person name="Otoguro M."/>
            <person name="Tanikawa S."/>
            <person name="Nihira T."/>
            <person name="Horinouchi S."/>
            <person name="Ohnishi Y."/>
            <person name="Hayakawa M."/>
            <person name="Kuzuyama T."/>
            <person name="Arisawa A."/>
            <person name="Nomoto F."/>
            <person name="Miura H."/>
            <person name="Takahashi Y."/>
            <person name="Fujita N."/>
        </authorList>
    </citation>
    <scope>NUCLEOTIDE SEQUENCE [LARGE SCALE GENOMIC DNA]</scope>
    <source>
        <strain evidence="8">ATCC 33774 / DSM 43861 / JCM 3304 / KCC A-0304 / NBRC 14216 / KM-6054</strain>
    </source>
</reference>
<gene>
    <name evidence="7" type="ordered locus">KSE_37360</name>
</gene>
<evidence type="ECO:0000256" key="4">
    <source>
        <dbReference type="ARBA" id="ARBA00022807"/>
    </source>
</evidence>
<accession>E4NEA6</accession>
<name>E4NEA6_KITSK</name>
<dbReference type="RefSeq" id="WP_014136843.1">
    <property type="nucleotide sequence ID" value="NC_016109.1"/>
</dbReference>
<dbReference type="PANTHER" id="PTHR47053:SF1">
    <property type="entry name" value="MUREIN DD-ENDOPEPTIDASE MEPH-RELATED"/>
    <property type="match status" value="1"/>
</dbReference>
<keyword evidence="3" id="KW-0378">Hydrolase</keyword>
<dbReference type="PROSITE" id="PS51935">
    <property type="entry name" value="NLPC_P60"/>
    <property type="match status" value="1"/>
</dbReference>
<dbReference type="InterPro" id="IPR000064">
    <property type="entry name" value="NLP_P60_dom"/>
</dbReference>
<dbReference type="Proteomes" id="UP000007076">
    <property type="component" value="Chromosome"/>
</dbReference>
<dbReference type="GO" id="GO:0008234">
    <property type="term" value="F:cysteine-type peptidase activity"/>
    <property type="evidence" value="ECO:0007669"/>
    <property type="project" value="UniProtKB-KW"/>
</dbReference>
<evidence type="ECO:0000313" key="8">
    <source>
        <dbReference type="Proteomes" id="UP000007076"/>
    </source>
</evidence>
<dbReference type="eggNOG" id="COG0791">
    <property type="taxonomic scope" value="Bacteria"/>
</dbReference>
<evidence type="ECO:0000256" key="1">
    <source>
        <dbReference type="ARBA" id="ARBA00007074"/>
    </source>
</evidence>
<organism evidence="7 8">
    <name type="scientific">Kitasatospora setae (strain ATCC 33774 / DSM 43861 / JCM 3304 / KCC A-0304 / NBRC 14216 / KM-6054)</name>
    <name type="common">Streptomyces setae</name>
    <dbReference type="NCBI Taxonomy" id="452652"/>
    <lineage>
        <taxon>Bacteria</taxon>
        <taxon>Bacillati</taxon>
        <taxon>Actinomycetota</taxon>
        <taxon>Actinomycetes</taxon>
        <taxon>Kitasatosporales</taxon>
        <taxon>Streptomycetaceae</taxon>
        <taxon>Kitasatospora</taxon>
    </lineage>
</organism>
<dbReference type="EMBL" id="AP010968">
    <property type="protein sequence ID" value="BAJ29537.1"/>
    <property type="molecule type" value="Genomic_DNA"/>
</dbReference>
<feature type="domain" description="NlpC/P60" evidence="6">
    <location>
        <begin position="203"/>
        <end position="323"/>
    </location>
</feature>
<evidence type="ECO:0000259" key="6">
    <source>
        <dbReference type="PROSITE" id="PS51935"/>
    </source>
</evidence>
<feature type="region of interest" description="Disordered" evidence="5">
    <location>
        <begin position="126"/>
        <end position="151"/>
    </location>
</feature>
<evidence type="ECO:0000256" key="5">
    <source>
        <dbReference type="SAM" id="MobiDB-lite"/>
    </source>
</evidence>
<keyword evidence="2" id="KW-0645">Protease</keyword>
<dbReference type="SUPFAM" id="SSF54001">
    <property type="entry name" value="Cysteine proteinases"/>
    <property type="match status" value="1"/>
</dbReference>
<dbReference type="Pfam" id="PF00877">
    <property type="entry name" value="NLPC_P60"/>
    <property type="match status" value="1"/>
</dbReference>
<dbReference type="InterPro" id="IPR038765">
    <property type="entry name" value="Papain-like_cys_pep_sf"/>
</dbReference>
<dbReference type="STRING" id="452652.KSE_37360"/>
<dbReference type="AlphaFoldDB" id="E4NEA6"/>
<evidence type="ECO:0000256" key="2">
    <source>
        <dbReference type="ARBA" id="ARBA00022670"/>
    </source>
</evidence>
<evidence type="ECO:0000313" key="7">
    <source>
        <dbReference type="EMBL" id="BAJ29537.1"/>
    </source>
</evidence>
<evidence type="ECO:0000256" key="3">
    <source>
        <dbReference type="ARBA" id="ARBA00022801"/>
    </source>
</evidence>
<dbReference type="PANTHER" id="PTHR47053">
    <property type="entry name" value="MUREIN DD-ENDOPEPTIDASE MEPH-RELATED"/>
    <property type="match status" value="1"/>
</dbReference>
<sequence length="323" mass="33745">MTTALASISTDPADLPDFSGAPLLGFAESDGASVCRCAACARPAARTGGSAAAERAGRIHRAVRSTCLATTVLAAAGAVGLGLGATTAQALPAPSGPGWDGKVYWFKNAAGEWRYTKWHDVYLDRTGGGKGAKPQSQPAAKPAPAQSSGGIRQGWDGKVYWFRNAAGEWRYTSHYDVYVDRTGDRGAQQSGGQSGGQADRSAPAGVEAAVSYALAQVGKPYVWGGNGPDGFDCSGLVQQAFRRAGVATPRVADDQYRAASPIDSGQLQRGDLVFWSGNGRVSGIHHVAIYLGDGTYVEAPRPGKDVRVSRLNSGYYPDFFGRP</sequence>
<dbReference type="GO" id="GO:0006508">
    <property type="term" value="P:proteolysis"/>
    <property type="evidence" value="ECO:0007669"/>
    <property type="project" value="UniProtKB-KW"/>
</dbReference>
<proteinExistence type="inferred from homology"/>
<protein>
    <recommendedName>
        <fullName evidence="6">NlpC/P60 domain-containing protein</fullName>
    </recommendedName>
</protein>
<comment type="similarity">
    <text evidence="1">Belongs to the peptidase C40 family.</text>
</comment>
<keyword evidence="8" id="KW-1185">Reference proteome</keyword>
<dbReference type="PATRIC" id="fig|452652.3.peg.3734"/>
<dbReference type="InterPro" id="IPR051202">
    <property type="entry name" value="Peptidase_C40"/>
</dbReference>
<feature type="compositionally biased region" description="Low complexity" evidence="5">
    <location>
        <begin position="132"/>
        <end position="150"/>
    </location>
</feature>
<dbReference type="HOGENOM" id="CLU_859909_0_0_11"/>
<dbReference type="KEGG" id="ksk:KSE_37360"/>